<dbReference type="Gene3D" id="1.10.8.50">
    <property type="match status" value="1"/>
</dbReference>
<dbReference type="GO" id="GO:0006284">
    <property type="term" value="P:base-excision repair"/>
    <property type="evidence" value="ECO:0007669"/>
    <property type="project" value="InterPro"/>
</dbReference>
<keyword evidence="11" id="KW-0511">Multifunctional enzyme</keyword>
<evidence type="ECO:0000313" key="16">
    <source>
        <dbReference type="Proteomes" id="UP000245379"/>
    </source>
</evidence>
<dbReference type="SMART" id="SM01232">
    <property type="entry name" value="H2TH"/>
    <property type="match status" value="1"/>
</dbReference>
<evidence type="ECO:0000256" key="4">
    <source>
        <dbReference type="ARBA" id="ARBA00022763"/>
    </source>
</evidence>
<comment type="caution">
    <text evidence="15">The sequence shown here is derived from an EMBL/GenBank/DDBJ whole genome shotgun (WGS) entry which is preliminary data.</text>
</comment>
<reference evidence="15 16" key="1">
    <citation type="submission" date="2018-05" db="EMBL/GenBank/DDBJ databases">
        <title>Pedobacter paludis sp. nov., isolated from wetland soil.</title>
        <authorList>
            <person name="Zhang Y."/>
            <person name="Wang G."/>
        </authorList>
    </citation>
    <scope>NUCLEOTIDE SEQUENCE [LARGE SCALE GENOMIC DNA]</scope>
    <source>
        <strain evidence="15 16">KCTC22721</strain>
    </source>
</reference>
<evidence type="ECO:0000256" key="11">
    <source>
        <dbReference type="ARBA" id="ARBA00023268"/>
    </source>
</evidence>
<protein>
    <submittedName>
        <fullName evidence="15">Endonuclease</fullName>
    </submittedName>
</protein>
<evidence type="ECO:0000259" key="14">
    <source>
        <dbReference type="PROSITE" id="PS51066"/>
    </source>
</evidence>
<keyword evidence="9" id="KW-0234">DNA repair</keyword>
<evidence type="ECO:0000256" key="6">
    <source>
        <dbReference type="ARBA" id="ARBA00022801"/>
    </source>
</evidence>
<comment type="similarity">
    <text evidence="2">Belongs to the FPG family.</text>
</comment>
<dbReference type="Proteomes" id="UP000245379">
    <property type="component" value="Unassembled WGS sequence"/>
</dbReference>
<dbReference type="PANTHER" id="PTHR22993">
    <property type="entry name" value="FORMAMIDOPYRIMIDINE-DNA GLYCOSYLASE"/>
    <property type="match status" value="1"/>
</dbReference>
<keyword evidence="5 13" id="KW-0863">Zinc-finger</keyword>
<organism evidence="15 16">
    <name type="scientific">Pedobacter yonginense</name>
    <dbReference type="NCBI Taxonomy" id="651869"/>
    <lineage>
        <taxon>Bacteria</taxon>
        <taxon>Pseudomonadati</taxon>
        <taxon>Bacteroidota</taxon>
        <taxon>Sphingobacteriia</taxon>
        <taxon>Sphingobacteriales</taxon>
        <taxon>Sphingobacteriaceae</taxon>
        <taxon>Pedobacter</taxon>
    </lineage>
</organism>
<dbReference type="InterPro" id="IPR015886">
    <property type="entry name" value="H2TH_FPG"/>
</dbReference>
<keyword evidence="15" id="KW-0540">Nuclease</keyword>
<dbReference type="GO" id="GO:0003684">
    <property type="term" value="F:damaged DNA binding"/>
    <property type="evidence" value="ECO:0007669"/>
    <property type="project" value="InterPro"/>
</dbReference>
<accession>A0A317EV50</accession>
<dbReference type="SUPFAM" id="SSF81624">
    <property type="entry name" value="N-terminal domain of MutM-like DNA repair proteins"/>
    <property type="match status" value="1"/>
</dbReference>
<keyword evidence="6" id="KW-0378">Hydrolase</keyword>
<dbReference type="SMART" id="SM00898">
    <property type="entry name" value="Fapy_DNA_glyco"/>
    <property type="match status" value="1"/>
</dbReference>
<keyword evidence="16" id="KW-1185">Reference proteome</keyword>
<feature type="domain" description="FPG-type" evidence="14">
    <location>
        <begin position="209"/>
        <end position="242"/>
    </location>
</feature>
<dbReference type="PANTHER" id="PTHR22993:SF9">
    <property type="entry name" value="FORMAMIDOPYRIMIDINE-DNA GLYCOSYLASE"/>
    <property type="match status" value="1"/>
</dbReference>
<evidence type="ECO:0000256" key="2">
    <source>
        <dbReference type="ARBA" id="ARBA00009409"/>
    </source>
</evidence>
<name>A0A317EV50_9SPHI</name>
<keyword evidence="15" id="KW-0255">Endonuclease</keyword>
<keyword evidence="3" id="KW-0479">Metal-binding</keyword>
<dbReference type="Pfam" id="PF06831">
    <property type="entry name" value="H2TH"/>
    <property type="match status" value="1"/>
</dbReference>
<sequence length="245" mass="28494">MPEGPSIVILKELIDDLPLHKPEIIEVSGNVKTIAKDRLLHQKVQEFRTLGKHFLICFNDFTIQIHLMLFGTYLINDTKKTPLKLGLTFKKDQINFYTCKVDLLEGNAKDLYDWSIDIMSDQWDDKQAIKTLKENPESHICDILLDQHIFAGVGNIIKNEALYRAKIHPLSKIKDLPLAKIKLLIKAVVAYSFDFLKWRKEGTLIKHWEVYNQKTCPKGHPIEKKELGKTHRQTYYCSNCQKKYS</sequence>
<keyword evidence="7" id="KW-0862">Zinc</keyword>
<dbReference type="OrthoDB" id="9800855at2"/>
<gene>
    <name evidence="15" type="ORF">DHW03_04740</name>
</gene>
<evidence type="ECO:0000256" key="10">
    <source>
        <dbReference type="ARBA" id="ARBA00023239"/>
    </source>
</evidence>
<dbReference type="RefSeq" id="WP_109924565.1">
    <property type="nucleotide sequence ID" value="NZ_QGNZ01000001.1"/>
</dbReference>
<evidence type="ECO:0000256" key="12">
    <source>
        <dbReference type="ARBA" id="ARBA00023295"/>
    </source>
</evidence>
<evidence type="ECO:0000256" key="13">
    <source>
        <dbReference type="PROSITE-ProRule" id="PRU00391"/>
    </source>
</evidence>
<dbReference type="GO" id="GO:0008270">
    <property type="term" value="F:zinc ion binding"/>
    <property type="evidence" value="ECO:0007669"/>
    <property type="project" value="UniProtKB-KW"/>
</dbReference>
<evidence type="ECO:0000256" key="3">
    <source>
        <dbReference type="ARBA" id="ARBA00022723"/>
    </source>
</evidence>
<dbReference type="GO" id="GO:0016829">
    <property type="term" value="F:lyase activity"/>
    <property type="evidence" value="ECO:0007669"/>
    <property type="project" value="UniProtKB-KW"/>
</dbReference>
<dbReference type="Gene3D" id="3.20.190.10">
    <property type="entry name" value="MutM-like, N-terminal"/>
    <property type="match status" value="1"/>
</dbReference>
<dbReference type="AlphaFoldDB" id="A0A317EV50"/>
<keyword evidence="12" id="KW-0326">Glycosidase</keyword>
<dbReference type="InterPro" id="IPR012319">
    <property type="entry name" value="FPG_cat"/>
</dbReference>
<evidence type="ECO:0000313" key="15">
    <source>
        <dbReference type="EMBL" id="PWS29136.1"/>
    </source>
</evidence>
<evidence type="ECO:0000256" key="5">
    <source>
        <dbReference type="ARBA" id="ARBA00022771"/>
    </source>
</evidence>
<dbReference type="GO" id="GO:0008534">
    <property type="term" value="F:oxidized purine nucleobase lesion DNA N-glycosylase activity"/>
    <property type="evidence" value="ECO:0007669"/>
    <property type="project" value="UniProtKB-EC"/>
</dbReference>
<comment type="catalytic activity">
    <reaction evidence="1">
        <text>Hydrolysis of DNA containing ring-opened 7-methylguanine residues, releasing 2,6-diamino-4-hydroxy-5-(N-methyl)formamidopyrimidine.</text>
        <dbReference type="EC" id="3.2.2.23"/>
    </reaction>
</comment>
<dbReference type="PROSITE" id="PS51066">
    <property type="entry name" value="ZF_FPG_2"/>
    <property type="match status" value="1"/>
</dbReference>
<dbReference type="InterPro" id="IPR010979">
    <property type="entry name" value="Ribosomal_uS13-like_H2TH"/>
</dbReference>
<evidence type="ECO:0000256" key="8">
    <source>
        <dbReference type="ARBA" id="ARBA00023125"/>
    </source>
</evidence>
<proteinExistence type="inferred from homology"/>
<dbReference type="InterPro" id="IPR000214">
    <property type="entry name" value="Znf_DNA_glyclase/AP_lyase"/>
</dbReference>
<evidence type="ECO:0000256" key="9">
    <source>
        <dbReference type="ARBA" id="ARBA00023204"/>
    </source>
</evidence>
<keyword evidence="8" id="KW-0238">DNA-binding</keyword>
<dbReference type="InterPro" id="IPR035937">
    <property type="entry name" value="FPG_N"/>
</dbReference>
<evidence type="ECO:0000256" key="7">
    <source>
        <dbReference type="ARBA" id="ARBA00022833"/>
    </source>
</evidence>
<dbReference type="SUPFAM" id="SSF46946">
    <property type="entry name" value="S13-like H2TH domain"/>
    <property type="match status" value="1"/>
</dbReference>
<dbReference type="GO" id="GO:0003906">
    <property type="term" value="F:DNA-(apurinic or apyrimidinic site) endonuclease activity"/>
    <property type="evidence" value="ECO:0007669"/>
    <property type="project" value="InterPro"/>
</dbReference>
<keyword evidence="4" id="KW-0227">DNA damage</keyword>
<keyword evidence="10" id="KW-0456">Lyase</keyword>
<evidence type="ECO:0000256" key="1">
    <source>
        <dbReference type="ARBA" id="ARBA00001668"/>
    </source>
</evidence>
<dbReference type="EMBL" id="QGNZ01000001">
    <property type="protein sequence ID" value="PWS29136.1"/>
    <property type="molecule type" value="Genomic_DNA"/>
</dbReference>